<dbReference type="EMBL" id="AACS02000010">
    <property type="protein sequence ID" value="EAU87489.2"/>
    <property type="molecule type" value="Genomic_DNA"/>
</dbReference>
<evidence type="ECO:0000256" key="1">
    <source>
        <dbReference type="SAM" id="MobiDB-lite"/>
    </source>
</evidence>
<keyword evidence="3" id="KW-1185">Reference proteome</keyword>
<feature type="region of interest" description="Disordered" evidence="1">
    <location>
        <begin position="107"/>
        <end position="141"/>
    </location>
</feature>
<dbReference type="GeneID" id="6011027"/>
<comment type="caution">
    <text evidence="2">The sequence shown here is derived from an EMBL/GenBank/DDBJ whole genome shotgun (WGS) entry which is preliminary data.</text>
</comment>
<dbReference type="InParanoid" id="A8NK17"/>
<gene>
    <name evidence="2" type="ORF">CC1G_02248</name>
</gene>
<organism evidence="2 3">
    <name type="scientific">Coprinopsis cinerea (strain Okayama-7 / 130 / ATCC MYA-4618 / FGSC 9003)</name>
    <name type="common">Inky cap fungus</name>
    <name type="synonym">Hormographiella aspergillata</name>
    <dbReference type="NCBI Taxonomy" id="240176"/>
    <lineage>
        <taxon>Eukaryota</taxon>
        <taxon>Fungi</taxon>
        <taxon>Dikarya</taxon>
        <taxon>Basidiomycota</taxon>
        <taxon>Agaricomycotina</taxon>
        <taxon>Agaricomycetes</taxon>
        <taxon>Agaricomycetidae</taxon>
        <taxon>Agaricales</taxon>
        <taxon>Agaricineae</taxon>
        <taxon>Psathyrellaceae</taxon>
        <taxon>Coprinopsis</taxon>
    </lineage>
</organism>
<dbReference type="VEuPathDB" id="FungiDB:CC1G_02248"/>
<dbReference type="Proteomes" id="UP000001861">
    <property type="component" value="Unassembled WGS sequence"/>
</dbReference>
<reference evidence="2 3" key="1">
    <citation type="journal article" date="2010" name="Proc. Natl. Acad. Sci. U.S.A.">
        <title>Insights into evolution of multicellular fungi from the assembled chromosomes of the mushroom Coprinopsis cinerea (Coprinus cinereus).</title>
        <authorList>
            <person name="Stajich J.E."/>
            <person name="Wilke S.K."/>
            <person name="Ahren D."/>
            <person name="Au C.H."/>
            <person name="Birren B.W."/>
            <person name="Borodovsky M."/>
            <person name="Burns C."/>
            <person name="Canback B."/>
            <person name="Casselton L.A."/>
            <person name="Cheng C.K."/>
            <person name="Deng J."/>
            <person name="Dietrich F.S."/>
            <person name="Fargo D.C."/>
            <person name="Farman M.L."/>
            <person name="Gathman A.C."/>
            <person name="Goldberg J."/>
            <person name="Guigo R."/>
            <person name="Hoegger P.J."/>
            <person name="Hooker J.B."/>
            <person name="Huggins A."/>
            <person name="James T.Y."/>
            <person name="Kamada T."/>
            <person name="Kilaru S."/>
            <person name="Kodira C."/>
            <person name="Kues U."/>
            <person name="Kupfer D."/>
            <person name="Kwan H.S."/>
            <person name="Lomsadze A."/>
            <person name="Li W."/>
            <person name="Lilly W.W."/>
            <person name="Ma L.J."/>
            <person name="Mackey A.J."/>
            <person name="Manning G."/>
            <person name="Martin F."/>
            <person name="Muraguchi H."/>
            <person name="Natvig D.O."/>
            <person name="Palmerini H."/>
            <person name="Ramesh M.A."/>
            <person name="Rehmeyer C.J."/>
            <person name="Roe B.A."/>
            <person name="Shenoy N."/>
            <person name="Stanke M."/>
            <person name="Ter-Hovhannisyan V."/>
            <person name="Tunlid A."/>
            <person name="Velagapudi R."/>
            <person name="Vision T.J."/>
            <person name="Zeng Q."/>
            <person name="Zolan M.E."/>
            <person name="Pukkila P.J."/>
        </authorList>
    </citation>
    <scope>NUCLEOTIDE SEQUENCE [LARGE SCALE GENOMIC DNA]</scope>
    <source>
        <strain evidence="3">Okayama-7 / 130 / ATCC MYA-4618 / FGSC 9003</strain>
    </source>
</reference>
<dbReference type="RefSeq" id="XP_001834512.2">
    <property type="nucleotide sequence ID" value="XM_001834460.2"/>
</dbReference>
<feature type="region of interest" description="Disordered" evidence="1">
    <location>
        <begin position="416"/>
        <end position="447"/>
    </location>
</feature>
<evidence type="ECO:0000313" key="3">
    <source>
        <dbReference type="Proteomes" id="UP000001861"/>
    </source>
</evidence>
<proteinExistence type="predicted"/>
<feature type="compositionally biased region" description="Polar residues" evidence="1">
    <location>
        <begin position="488"/>
        <end position="502"/>
    </location>
</feature>
<dbReference type="AlphaFoldDB" id="A8NK17"/>
<sequence length="718" mass="78590">MKIWKAITSCLARVRSRSQWMLRPCREMLRPCRDGPFGVTTSVPQLESEGQLSPCYSGSARPTEANRDALRPSIKGRFPLDDVPQLNERDQEGICVVSNSHRALEISQSDLTCPRHPKDTNNDSPEVDDERPDSSDLLDSHSSYGNPIRTWLSEGLLPYHCDAPAIALSTNSIASPSSMGEGSSIHTSPPAPTYRQISAAETFQVHKGAGLIVTIDDSYCLIRLMQLLASIPATQNAHQSSFPCVAFSQAPLPPFQGQFLAPFIYPCDRIEECHEQWLVVVESVLGKAPVGCAFLLEFDHQSLTVSNRHSLAYPIIPNTCYIIHLPSYPSSNRPEERSIVVRLVNILDHTNSFTHLGVEYFVLDDDEDVTITLKPIFDAQAGDHVAWEIQGQRWLVLVIDPNLAFGSRGSLAPRLSSWTSQHRSTGDDDTTLSSPSDYQSFEVDNEATRDVDASDDIVVYPRHLTTTSAPYSDGRIDPPPPPGPDQISLPSVSTDVATQPSSPALAASSDHQPRTTCANALGLTFRPDRSRTRGAPSWLDFDEDTLKSLLRSTSASTCPSNGRGAMLGPMTIRGSRQYKIESFDLGSGCVPALFRGYGPVGSRGLPFFQLGMGLSQSRTSRALFGLQPAPQHAARYRRSWARWDDDACDKLDWEHHLGYRLMEDITELAEGDEPPGAAEERGVEFPSITTPVASSISNPNLTPSPLALSLSLSGLDLG</sequence>
<accession>A8NK17</accession>
<dbReference type="KEGG" id="cci:CC1G_02248"/>
<name>A8NK17_COPC7</name>
<protein>
    <submittedName>
        <fullName evidence="2">Uncharacterized protein</fullName>
    </submittedName>
</protein>
<evidence type="ECO:0000313" key="2">
    <source>
        <dbReference type="EMBL" id="EAU87489.2"/>
    </source>
</evidence>
<feature type="region of interest" description="Disordered" evidence="1">
    <location>
        <begin position="468"/>
        <end position="513"/>
    </location>
</feature>
<dbReference type="HOGENOM" id="CLU_384949_0_0_1"/>